<dbReference type="EMBL" id="AWQS01000025">
    <property type="protein sequence ID" value="EWT06986.1"/>
    <property type="molecule type" value="Genomic_DNA"/>
</dbReference>
<evidence type="ECO:0000313" key="2">
    <source>
        <dbReference type="EMBL" id="EWT06986.1"/>
    </source>
</evidence>
<dbReference type="RefSeq" id="WP_034714257.1">
    <property type="nucleotide sequence ID" value="NZ_AWQS01000025.1"/>
</dbReference>
<dbReference type="InterPro" id="IPR037401">
    <property type="entry name" value="SnoaL-like"/>
</dbReference>
<evidence type="ECO:0000259" key="1">
    <source>
        <dbReference type="Pfam" id="PF12680"/>
    </source>
</evidence>
<sequence>MSESLGLPPTLVRLVTATNAHDLEGLVACFADDYRLETPNHPSRNFTGPHQVRRNWEQFFTLIPDISATVTDAAPGSADRWWTEWEMSGTRVDGAAHLMRGVMILTVGPGEGDLVRANRFYLEPTEASATAPGIDAAVGDLVTGSPA</sequence>
<keyword evidence="3" id="KW-1185">Reference proteome</keyword>
<proteinExistence type="predicted"/>
<reference evidence="3" key="1">
    <citation type="submission" date="2013-08" db="EMBL/GenBank/DDBJ databases">
        <title>Intrasporangium oryzae NRRL B-24470.</title>
        <authorList>
            <person name="Liu H."/>
            <person name="Wang G."/>
        </authorList>
    </citation>
    <scope>NUCLEOTIDE SEQUENCE [LARGE SCALE GENOMIC DNA]</scope>
    <source>
        <strain evidence="3">Q5-1</strain>
    </source>
</reference>
<dbReference type="AlphaFoldDB" id="W9GL67"/>
<dbReference type="InterPro" id="IPR032710">
    <property type="entry name" value="NTF2-like_dom_sf"/>
</dbReference>
<protein>
    <recommendedName>
        <fullName evidence="1">SnoaL-like domain-containing protein</fullName>
    </recommendedName>
</protein>
<dbReference type="OrthoDB" id="3542814at2"/>
<comment type="caution">
    <text evidence="2">The sequence shown here is derived from an EMBL/GenBank/DDBJ whole genome shotgun (WGS) entry which is preliminary data.</text>
</comment>
<evidence type="ECO:0000313" key="3">
    <source>
        <dbReference type="Proteomes" id="UP000019494"/>
    </source>
</evidence>
<gene>
    <name evidence="2" type="ORF">N864_13600</name>
</gene>
<dbReference type="SUPFAM" id="SSF54427">
    <property type="entry name" value="NTF2-like"/>
    <property type="match status" value="1"/>
</dbReference>
<name>W9GL67_9MICO</name>
<dbReference type="Pfam" id="PF12680">
    <property type="entry name" value="SnoaL_2"/>
    <property type="match status" value="1"/>
</dbReference>
<organism evidence="2 3">
    <name type="scientific">Intrasporangium chromatireducens Q5-1</name>
    <dbReference type="NCBI Taxonomy" id="584657"/>
    <lineage>
        <taxon>Bacteria</taxon>
        <taxon>Bacillati</taxon>
        <taxon>Actinomycetota</taxon>
        <taxon>Actinomycetes</taxon>
        <taxon>Micrococcales</taxon>
        <taxon>Intrasporangiaceae</taxon>
        <taxon>Intrasporangium</taxon>
    </lineage>
</organism>
<feature type="domain" description="SnoaL-like" evidence="1">
    <location>
        <begin position="13"/>
        <end position="107"/>
    </location>
</feature>
<accession>W9GL67</accession>
<dbReference type="Proteomes" id="UP000019494">
    <property type="component" value="Unassembled WGS sequence"/>
</dbReference>
<dbReference type="Gene3D" id="3.10.450.50">
    <property type="match status" value="1"/>
</dbReference>